<sequence length="201" mass="20943">MNSTNRGANRTVILLAGLVLLALGLVSLALGALPGFSRAFDDAAPGVTSTLTDALKATPFSATGHSWLWLIAAPVLLVFAVLFVVFIARQGRGHTRALLSQKPTDDGSTVVDASVAEDLLKESLASHPELVGSRVTTYDVKGTSVLKVSVSCRRGVSPVDARDLVEQQLIALDALLGTTVPALIQVSGGFRTRTAGVTRLA</sequence>
<keyword evidence="1" id="KW-0812">Transmembrane</keyword>
<gene>
    <name evidence="2" type="ORF">B7R25_00100</name>
</gene>
<accession>A0A3E0WFS8</accession>
<proteinExistence type="predicted"/>
<reference evidence="2 3" key="1">
    <citation type="submission" date="2017-04" db="EMBL/GenBank/DDBJ databases">
        <title>Comparative genome analysis of Subtercola boreus.</title>
        <authorList>
            <person name="Cho Y.-J."/>
            <person name="Cho A."/>
            <person name="Kim O.-S."/>
            <person name="Lee J.-I."/>
        </authorList>
    </citation>
    <scope>NUCLEOTIDE SEQUENCE [LARGE SCALE GENOMIC DNA]</scope>
    <source>
        <strain evidence="2 3">P28004</strain>
    </source>
</reference>
<comment type="caution">
    <text evidence="2">The sequence shown here is derived from an EMBL/GenBank/DDBJ whole genome shotgun (WGS) entry which is preliminary data.</text>
</comment>
<name>A0A3E0WFS8_9MICO</name>
<evidence type="ECO:0000313" key="3">
    <source>
        <dbReference type="Proteomes" id="UP000257080"/>
    </source>
</evidence>
<evidence type="ECO:0000313" key="2">
    <source>
        <dbReference type="EMBL" id="RFA29443.1"/>
    </source>
</evidence>
<dbReference type="OrthoDB" id="5123397at2"/>
<protein>
    <recommendedName>
        <fullName evidence="4">Alkaline shock response membrane anchor protein AmaP</fullName>
    </recommendedName>
</protein>
<keyword evidence="1" id="KW-1133">Transmembrane helix</keyword>
<dbReference type="Proteomes" id="UP000257080">
    <property type="component" value="Unassembled WGS sequence"/>
</dbReference>
<dbReference type="AlphaFoldDB" id="A0A3E0WFS8"/>
<keyword evidence="1" id="KW-0472">Membrane</keyword>
<evidence type="ECO:0000256" key="1">
    <source>
        <dbReference type="SAM" id="Phobius"/>
    </source>
</evidence>
<feature type="transmembrane region" description="Helical" evidence="1">
    <location>
        <begin position="67"/>
        <end position="88"/>
    </location>
</feature>
<dbReference type="RefSeq" id="WP_116416967.1">
    <property type="nucleotide sequence ID" value="NZ_NBXC01000002.1"/>
</dbReference>
<evidence type="ECO:0008006" key="4">
    <source>
        <dbReference type="Google" id="ProtNLM"/>
    </source>
</evidence>
<organism evidence="2 3">
    <name type="scientific">Subtercola boreus</name>
    <dbReference type="NCBI Taxonomy" id="120213"/>
    <lineage>
        <taxon>Bacteria</taxon>
        <taxon>Bacillati</taxon>
        <taxon>Actinomycetota</taxon>
        <taxon>Actinomycetes</taxon>
        <taxon>Micrococcales</taxon>
        <taxon>Microbacteriaceae</taxon>
        <taxon>Subtercola</taxon>
    </lineage>
</organism>
<dbReference type="EMBL" id="NBXE01000002">
    <property type="protein sequence ID" value="RFA29443.1"/>
    <property type="molecule type" value="Genomic_DNA"/>
</dbReference>